<dbReference type="GeneID" id="66986616"/>
<dbReference type="KEGG" id="ache:ACHE_80167S"/>
<feature type="region of interest" description="Disordered" evidence="1">
    <location>
        <begin position="197"/>
        <end position="226"/>
    </location>
</feature>
<gene>
    <name evidence="2" type="ORF">ACHE_80167S</name>
</gene>
<dbReference type="AlphaFoldDB" id="A0A7R7ZTA6"/>
<organism evidence="2 3">
    <name type="scientific">Aspergillus chevalieri</name>
    <name type="common">Eurotium chevalieri</name>
    <dbReference type="NCBI Taxonomy" id="182096"/>
    <lineage>
        <taxon>Eukaryota</taxon>
        <taxon>Fungi</taxon>
        <taxon>Dikarya</taxon>
        <taxon>Ascomycota</taxon>
        <taxon>Pezizomycotina</taxon>
        <taxon>Eurotiomycetes</taxon>
        <taxon>Eurotiomycetidae</taxon>
        <taxon>Eurotiales</taxon>
        <taxon>Aspergillaceae</taxon>
        <taxon>Aspergillus</taxon>
        <taxon>Aspergillus subgen. Aspergillus</taxon>
    </lineage>
</organism>
<feature type="compositionally biased region" description="Polar residues" evidence="1">
    <location>
        <begin position="205"/>
        <end position="226"/>
    </location>
</feature>
<keyword evidence="3" id="KW-1185">Reference proteome</keyword>
<proteinExistence type="predicted"/>
<dbReference type="EMBL" id="AP024423">
    <property type="protein sequence ID" value="BCR92267.1"/>
    <property type="molecule type" value="Genomic_DNA"/>
</dbReference>
<accession>A0A7R7ZTA6</accession>
<evidence type="ECO:0000313" key="3">
    <source>
        <dbReference type="Proteomes" id="UP000637239"/>
    </source>
</evidence>
<sequence length="411" mass="45546">MDAPSSLGSSELLSGFSVDWPMWSSPWSEDIPGVHREQNDADLLDVNDHIASINTSSLFNHGKDFTPPQHNLIDLPPLAPTAEDVSRYPKSPQRSLESYAFQASSDLCNNMPCITEGSSGLFLPTEHNNIPDIVQLSGLVAEIHEALITLSGGHTSPNKASALDTYPMGPVLKLARRFMALLRSFWAAKSTSVSVNDDSHYDKTAPSSSSLFPTSPINHTDHSNTQTRVNDVPTMLLVLTCYASLLKLYMMVFSQIESSIEQLPDPTYSNCNTPALVQGGKEDDRGLRLRELFSSPTNETCSRLYIAVQMVLDELQAVDDLVGCSTSLPIFKTSQSHYGDNNDLQGKEGHQRQEVDLRNPWVWFTHQLEMVKTVLNKDARRVFGIDDQNSSNGLFQQGHRLKALLRGRMNV</sequence>
<evidence type="ECO:0000313" key="2">
    <source>
        <dbReference type="EMBL" id="BCR92267.1"/>
    </source>
</evidence>
<dbReference type="RefSeq" id="XP_043140780.1">
    <property type="nucleotide sequence ID" value="XM_043283507.1"/>
</dbReference>
<protein>
    <submittedName>
        <fullName evidence="2">Uncharacterized protein</fullName>
    </submittedName>
</protein>
<name>A0A7R7ZTA6_ASPCH</name>
<evidence type="ECO:0000256" key="1">
    <source>
        <dbReference type="SAM" id="MobiDB-lite"/>
    </source>
</evidence>
<reference evidence="2" key="2">
    <citation type="submission" date="2021-02" db="EMBL/GenBank/DDBJ databases">
        <title>Aspergillus chevalieri M1 genome sequence.</title>
        <authorList>
            <person name="Kadooka C."/>
            <person name="Mori K."/>
            <person name="Futagami T."/>
        </authorList>
    </citation>
    <scope>NUCLEOTIDE SEQUENCE</scope>
    <source>
        <strain evidence="2">M1</strain>
    </source>
</reference>
<reference evidence="2" key="1">
    <citation type="submission" date="2021-01" db="EMBL/GenBank/DDBJ databases">
        <authorList>
            <consortium name="Aspergillus chevalieri M1 genome sequencing consortium"/>
            <person name="Kazuki M."/>
            <person name="Futagami T."/>
        </authorList>
    </citation>
    <scope>NUCLEOTIDE SEQUENCE</scope>
    <source>
        <strain evidence="2">M1</strain>
    </source>
</reference>
<dbReference type="Proteomes" id="UP000637239">
    <property type="component" value="Chromosome 8"/>
</dbReference>